<organism evidence="2 3">
    <name type="scientific">Paramecium sonneborni</name>
    <dbReference type="NCBI Taxonomy" id="65129"/>
    <lineage>
        <taxon>Eukaryota</taxon>
        <taxon>Sar</taxon>
        <taxon>Alveolata</taxon>
        <taxon>Ciliophora</taxon>
        <taxon>Intramacronucleata</taxon>
        <taxon>Oligohymenophorea</taxon>
        <taxon>Peniculida</taxon>
        <taxon>Parameciidae</taxon>
        <taxon>Paramecium</taxon>
    </lineage>
</organism>
<evidence type="ECO:0008006" key="4">
    <source>
        <dbReference type="Google" id="ProtNLM"/>
    </source>
</evidence>
<evidence type="ECO:0000313" key="3">
    <source>
        <dbReference type="Proteomes" id="UP000692954"/>
    </source>
</evidence>
<protein>
    <recommendedName>
        <fullName evidence="4">Pectinacetylesterase family protein</fullName>
    </recommendedName>
</protein>
<keyword evidence="1" id="KW-1133">Transmembrane helix</keyword>
<dbReference type="GO" id="GO:0016787">
    <property type="term" value="F:hydrolase activity"/>
    <property type="evidence" value="ECO:0007669"/>
    <property type="project" value="InterPro"/>
</dbReference>
<comment type="caution">
    <text evidence="2">The sequence shown here is derived from an EMBL/GenBank/DDBJ whole genome shotgun (WGS) entry which is preliminary data.</text>
</comment>
<evidence type="ECO:0000313" key="2">
    <source>
        <dbReference type="EMBL" id="CAD8061531.1"/>
    </source>
</evidence>
<dbReference type="PANTHER" id="PTHR21562">
    <property type="entry name" value="NOTUM-RELATED"/>
    <property type="match status" value="1"/>
</dbReference>
<reference evidence="2" key="1">
    <citation type="submission" date="2021-01" db="EMBL/GenBank/DDBJ databases">
        <authorList>
            <consortium name="Genoscope - CEA"/>
            <person name="William W."/>
        </authorList>
    </citation>
    <scope>NUCLEOTIDE SEQUENCE</scope>
</reference>
<feature type="transmembrane region" description="Helical" evidence="1">
    <location>
        <begin position="386"/>
        <end position="406"/>
    </location>
</feature>
<dbReference type="EMBL" id="CAJJDN010000015">
    <property type="protein sequence ID" value="CAD8061531.1"/>
    <property type="molecule type" value="Genomic_DNA"/>
</dbReference>
<accession>A0A8S1L415</accession>
<proteinExistence type="predicted"/>
<name>A0A8S1L415_9CILI</name>
<dbReference type="AlphaFoldDB" id="A0A8S1L415"/>
<dbReference type="InterPro" id="IPR004963">
    <property type="entry name" value="PAE/NOTUM"/>
</dbReference>
<sequence length="407" mass="47476">MLFNLFQLLYCCFSLELQYIEDERAKCLDGTLGTYYFQKGFNDGQNKFLVYFEGGELILGNTEKEFLVNAIDKMHTLQGSSLNRARSLEFNGVLSENKTQNYYFYNWNLIHINYCDGVGFQGYKSDIINYDQQQIFFRGELIVRSILDHFKIKFQKAEIIILSGCSIGGVAALQWYQYLSQSVPNNISILCVPDSSILFDMQSMNGTRILQQSLKIMNYIANNETSIPHQQCAYYFPNENWKCFFFQNLIHYIQHPIFIIQPFYDISFLQKYLDIKCINNLTLKYCQQNEMDFIDQVYLKFRQIIQESLINNTKIGSFAPSCINDCLLVSKLSFSLKWTIPEGSNRTVYSTLIKWIETLKSNSFLEDDLELIDKLPWPMNSGCAEFTLSINLIKLINMILLIIIIIF</sequence>
<evidence type="ECO:0000256" key="1">
    <source>
        <dbReference type="SAM" id="Phobius"/>
    </source>
</evidence>
<gene>
    <name evidence="2" type="ORF">PSON_ATCC_30995.1.T0150380</name>
</gene>
<dbReference type="Pfam" id="PF03283">
    <property type="entry name" value="PAE"/>
    <property type="match status" value="1"/>
</dbReference>
<keyword evidence="1" id="KW-0472">Membrane</keyword>
<keyword evidence="1" id="KW-0812">Transmembrane</keyword>
<dbReference type="PANTHER" id="PTHR21562:SF67">
    <property type="entry name" value="PECTIN ACETYLESTERASE"/>
    <property type="match status" value="1"/>
</dbReference>
<dbReference type="OrthoDB" id="2015280at2759"/>
<dbReference type="Proteomes" id="UP000692954">
    <property type="component" value="Unassembled WGS sequence"/>
</dbReference>
<keyword evidence="3" id="KW-1185">Reference proteome</keyword>